<gene>
    <name evidence="10" type="primary">LOC106179342</name>
</gene>
<dbReference type="InParanoid" id="A0A1S3K7D1"/>
<feature type="transmembrane region" description="Helical" evidence="7">
    <location>
        <begin position="116"/>
        <end position="138"/>
    </location>
</feature>
<evidence type="ECO:0000313" key="9">
    <source>
        <dbReference type="Proteomes" id="UP000085678"/>
    </source>
</evidence>
<keyword evidence="3 7" id="KW-1133">Transmembrane helix</keyword>
<accession>A0A1S3K7D1</accession>
<dbReference type="OMA" id="HITEESN"/>
<name>A0A1S3K7D1_LINAN</name>
<keyword evidence="9" id="KW-1185">Reference proteome</keyword>
<feature type="transmembrane region" description="Helical" evidence="7">
    <location>
        <begin position="41"/>
        <end position="60"/>
    </location>
</feature>
<dbReference type="SUPFAM" id="SSF81321">
    <property type="entry name" value="Family A G protein-coupled receptor-like"/>
    <property type="match status" value="1"/>
</dbReference>
<dbReference type="PRINTS" id="PR00237">
    <property type="entry name" value="GPCRRHODOPSN"/>
</dbReference>
<dbReference type="KEGG" id="lak:106179342"/>
<evidence type="ECO:0000259" key="8">
    <source>
        <dbReference type="PROSITE" id="PS50262"/>
    </source>
</evidence>
<feature type="transmembrane region" description="Helical" evidence="7">
    <location>
        <begin position="72"/>
        <end position="90"/>
    </location>
</feature>
<dbReference type="PROSITE" id="PS50262">
    <property type="entry name" value="G_PROTEIN_RECEP_F1_2"/>
    <property type="match status" value="1"/>
</dbReference>
<dbReference type="InterPro" id="IPR052954">
    <property type="entry name" value="GPCR-Ligand_Int"/>
</dbReference>
<evidence type="ECO:0000256" key="7">
    <source>
        <dbReference type="SAM" id="Phobius"/>
    </source>
</evidence>
<dbReference type="Pfam" id="PF00001">
    <property type="entry name" value="7tm_1"/>
    <property type="match status" value="1"/>
</dbReference>
<sequence>MSLVIEEELDNHTLNGNAGKYTNLTVEDFGEYHAAQILWKIFPPGLLILGTIGNALSLCVMSRPTMRVTAMGLYLALLATSDLVVNWVGLTRHTIKVYENMDIRKLDAIFCKIHRFILYCSMDFSAWILVAVSAERFIAICMPTRARSFCTVQRAQRVALLLLFISFGQNIHVFWTRGAQYKQAGNVTELVSLCGYPSPAFEYFWGYVLPWIIFGVYAGGPFVTMLILNICIIRGLAQMHNRRVEMRRGSRADTANSKKENAREKASQKYVRSMTIMLVCVSFSFLLLSLPGVLNSILAKAWLTSVNDPLDIARYDLVEAIVIMMNYANHSINFLLYCLTGKRFRQELKEIFCSGFGYKVVKDNTVILVK</sequence>
<dbReference type="PANTHER" id="PTHR46641:SF25">
    <property type="entry name" value="CNMAMIDE RECEPTOR-RELATED"/>
    <property type="match status" value="1"/>
</dbReference>
<dbReference type="Gene3D" id="1.20.1070.10">
    <property type="entry name" value="Rhodopsin 7-helix transmembrane proteins"/>
    <property type="match status" value="1"/>
</dbReference>
<keyword evidence="5" id="KW-0675">Receptor</keyword>
<keyword evidence="2 5" id="KW-0812">Transmembrane</keyword>
<protein>
    <submittedName>
        <fullName evidence="10">FMRFamide receptor-like</fullName>
    </submittedName>
</protein>
<dbReference type="PANTHER" id="PTHR46641">
    <property type="entry name" value="FMRFAMIDE RECEPTOR-RELATED"/>
    <property type="match status" value="1"/>
</dbReference>
<dbReference type="OrthoDB" id="9990906at2759"/>
<dbReference type="CDD" id="cd14978">
    <property type="entry name" value="7tmA_FMRFamide_R-like"/>
    <property type="match status" value="1"/>
</dbReference>
<evidence type="ECO:0000256" key="5">
    <source>
        <dbReference type="RuleBase" id="RU000688"/>
    </source>
</evidence>
<dbReference type="GO" id="GO:0016020">
    <property type="term" value="C:membrane"/>
    <property type="evidence" value="ECO:0007669"/>
    <property type="project" value="UniProtKB-SubCell"/>
</dbReference>
<dbReference type="Proteomes" id="UP000085678">
    <property type="component" value="Unplaced"/>
</dbReference>
<organism evidence="9 10">
    <name type="scientific">Lingula anatina</name>
    <name type="common">Brachiopod</name>
    <name type="synonym">Lingula unguis</name>
    <dbReference type="NCBI Taxonomy" id="7574"/>
    <lineage>
        <taxon>Eukaryota</taxon>
        <taxon>Metazoa</taxon>
        <taxon>Spiralia</taxon>
        <taxon>Lophotrochozoa</taxon>
        <taxon>Brachiopoda</taxon>
        <taxon>Linguliformea</taxon>
        <taxon>Lingulata</taxon>
        <taxon>Lingulida</taxon>
        <taxon>Linguloidea</taxon>
        <taxon>Lingulidae</taxon>
        <taxon>Lingula</taxon>
    </lineage>
</organism>
<comment type="similarity">
    <text evidence="5">Belongs to the G-protein coupled receptor 1 family.</text>
</comment>
<evidence type="ECO:0000256" key="2">
    <source>
        <dbReference type="ARBA" id="ARBA00022692"/>
    </source>
</evidence>
<evidence type="ECO:0000256" key="3">
    <source>
        <dbReference type="ARBA" id="ARBA00022989"/>
    </source>
</evidence>
<feature type="region of interest" description="Disordered" evidence="6">
    <location>
        <begin position="247"/>
        <end position="266"/>
    </location>
</feature>
<reference evidence="10" key="1">
    <citation type="submission" date="2025-08" db="UniProtKB">
        <authorList>
            <consortium name="RefSeq"/>
        </authorList>
    </citation>
    <scope>IDENTIFICATION</scope>
    <source>
        <tissue evidence="10">Gonads</tissue>
    </source>
</reference>
<feature type="transmembrane region" description="Helical" evidence="7">
    <location>
        <begin position="317"/>
        <end position="339"/>
    </location>
</feature>
<evidence type="ECO:0000256" key="4">
    <source>
        <dbReference type="ARBA" id="ARBA00023136"/>
    </source>
</evidence>
<dbReference type="InterPro" id="IPR017452">
    <property type="entry name" value="GPCR_Rhodpsn_7TM"/>
</dbReference>
<dbReference type="RefSeq" id="XP_013418402.1">
    <property type="nucleotide sequence ID" value="XM_013562948.1"/>
</dbReference>
<comment type="subcellular location">
    <subcellularLocation>
        <location evidence="1">Membrane</location>
    </subcellularLocation>
</comment>
<dbReference type="STRING" id="7574.A0A1S3K7D1"/>
<dbReference type="AlphaFoldDB" id="A0A1S3K7D1"/>
<dbReference type="GO" id="GO:0004930">
    <property type="term" value="F:G protein-coupled receptor activity"/>
    <property type="evidence" value="ECO:0007669"/>
    <property type="project" value="UniProtKB-KW"/>
</dbReference>
<keyword evidence="4 7" id="KW-0472">Membrane</keyword>
<keyword evidence="5" id="KW-0807">Transducer</keyword>
<dbReference type="GeneID" id="106179342"/>
<keyword evidence="5" id="KW-0297">G-protein coupled receptor</keyword>
<evidence type="ECO:0000256" key="1">
    <source>
        <dbReference type="ARBA" id="ARBA00004370"/>
    </source>
</evidence>
<dbReference type="InterPro" id="IPR000276">
    <property type="entry name" value="GPCR_Rhodpsn"/>
</dbReference>
<dbReference type="PROSITE" id="PS00237">
    <property type="entry name" value="G_PROTEIN_RECEP_F1_1"/>
    <property type="match status" value="1"/>
</dbReference>
<feature type="domain" description="G-protein coupled receptors family 1 profile" evidence="8">
    <location>
        <begin position="53"/>
        <end position="337"/>
    </location>
</feature>
<evidence type="ECO:0000256" key="6">
    <source>
        <dbReference type="SAM" id="MobiDB-lite"/>
    </source>
</evidence>
<feature type="transmembrane region" description="Helical" evidence="7">
    <location>
        <begin position="275"/>
        <end position="297"/>
    </location>
</feature>
<evidence type="ECO:0000313" key="10">
    <source>
        <dbReference type="RefSeq" id="XP_013418402.1"/>
    </source>
</evidence>
<proteinExistence type="inferred from homology"/>
<feature type="transmembrane region" description="Helical" evidence="7">
    <location>
        <begin position="211"/>
        <end position="237"/>
    </location>
</feature>
<feature type="transmembrane region" description="Helical" evidence="7">
    <location>
        <begin position="158"/>
        <end position="175"/>
    </location>
</feature>